<feature type="coiled-coil region" evidence="1">
    <location>
        <begin position="144"/>
        <end position="178"/>
    </location>
</feature>
<evidence type="ECO:0000313" key="3">
    <source>
        <dbReference type="EMBL" id="KAF6022923.1"/>
    </source>
</evidence>
<feature type="coiled-coil region" evidence="1">
    <location>
        <begin position="49"/>
        <end position="83"/>
    </location>
</feature>
<feature type="compositionally biased region" description="Polar residues" evidence="2">
    <location>
        <begin position="192"/>
        <end position="208"/>
    </location>
</feature>
<evidence type="ECO:0000256" key="2">
    <source>
        <dbReference type="SAM" id="MobiDB-lite"/>
    </source>
</evidence>
<evidence type="ECO:0000256" key="1">
    <source>
        <dbReference type="SAM" id="Coils"/>
    </source>
</evidence>
<accession>A0A7J7JA94</accession>
<feature type="region of interest" description="Disordered" evidence="2">
    <location>
        <begin position="302"/>
        <end position="345"/>
    </location>
</feature>
<reference evidence="3" key="1">
    <citation type="submission" date="2020-06" db="EMBL/GenBank/DDBJ databases">
        <title>Draft genome of Bugula neritina, a colonial animal packing powerful symbionts and potential medicines.</title>
        <authorList>
            <person name="Rayko M."/>
        </authorList>
    </citation>
    <scope>NUCLEOTIDE SEQUENCE [LARGE SCALE GENOMIC DNA]</scope>
    <source>
        <strain evidence="3">Kwan_BN1</strain>
    </source>
</reference>
<organism evidence="3 4">
    <name type="scientific">Bugula neritina</name>
    <name type="common">Brown bryozoan</name>
    <name type="synonym">Sertularia neritina</name>
    <dbReference type="NCBI Taxonomy" id="10212"/>
    <lineage>
        <taxon>Eukaryota</taxon>
        <taxon>Metazoa</taxon>
        <taxon>Spiralia</taxon>
        <taxon>Lophotrochozoa</taxon>
        <taxon>Bryozoa</taxon>
        <taxon>Gymnolaemata</taxon>
        <taxon>Cheilostomatida</taxon>
        <taxon>Flustrina</taxon>
        <taxon>Buguloidea</taxon>
        <taxon>Bugulidae</taxon>
        <taxon>Bugula</taxon>
    </lineage>
</organism>
<dbReference type="Proteomes" id="UP000593567">
    <property type="component" value="Unassembled WGS sequence"/>
</dbReference>
<proteinExistence type="predicted"/>
<name>A0A7J7JA94_BUGNE</name>
<protein>
    <submittedName>
        <fullName evidence="3">Uncharacterized protein</fullName>
    </submittedName>
</protein>
<keyword evidence="1" id="KW-0175">Coiled coil</keyword>
<dbReference type="OrthoDB" id="75801at2759"/>
<dbReference type="EMBL" id="VXIV02002788">
    <property type="protein sequence ID" value="KAF6022923.1"/>
    <property type="molecule type" value="Genomic_DNA"/>
</dbReference>
<feature type="compositionally biased region" description="Basic and acidic residues" evidence="2">
    <location>
        <begin position="308"/>
        <end position="325"/>
    </location>
</feature>
<gene>
    <name evidence="3" type="ORF">EB796_018779</name>
</gene>
<feature type="region of interest" description="Disordered" evidence="2">
    <location>
        <begin position="180"/>
        <end position="208"/>
    </location>
</feature>
<evidence type="ECO:0000313" key="4">
    <source>
        <dbReference type="Proteomes" id="UP000593567"/>
    </source>
</evidence>
<keyword evidence="4" id="KW-1185">Reference proteome</keyword>
<sequence length="371" mass="42852">MAAKGSNSKKGFDYKMSKKVAELTQVVHMLFTRNHEREVEIQMTKELYNKELDRIHLSYKKKIDSLEKELNLATEKLNSNSSEEVLRTKIDQALLELESKWSKKFDSKESQYLTEKMNNVALKESLTRVEQELSLLQTSMADSSQTLNMQLMSKKKEVDQLNRKLAEQCKEYEQLSTVLQTTSAQHREESQTLRSMLSESQSKEVSTAKKLQQVESELKSLKREITRKSSIELTSSRRSANIPNSNDTDGSVNYQKMKEELENLKKLVQKYRLELSNREGNFNRMFTEKVPVHVDQRSLKPVMSVSTGRERISAHTPPESEERLVHGNPTRVDGERSSRKSVSFTGLRRSIAPMSGRRLLTQYNHQQNFPA</sequence>
<dbReference type="AlphaFoldDB" id="A0A7J7JA94"/>
<comment type="caution">
    <text evidence="3">The sequence shown here is derived from an EMBL/GenBank/DDBJ whole genome shotgun (WGS) entry which is preliminary data.</text>
</comment>